<protein>
    <submittedName>
        <fullName evidence="2">Uncharacterized protein</fullName>
    </submittedName>
</protein>
<reference evidence="2" key="2">
    <citation type="submission" date="2020-09" db="EMBL/GenBank/DDBJ databases">
        <authorList>
            <person name="Sun Q."/>
            <person name="Ohkuma M."/>
        </authorList>
    </citation>
    <scope>NUCLEOTIDE SEQUENCE</scope>
    <source>
        <strain evidence="2">JCM 3276</strain>
    </source>
</reference>
<gene>
    <name evidence="2" type="ORF">GCM10010171_34450</name>
</gene>
<accession>A0A918GI40</accession>
<dbReference type="AlphaFoldDB" id="A0A918GI40"/>
<evidence type="ECO:0000313" key="2">
    <source>
        <dbReference type="EMBL" id="GGS36717.1"/>
    </source>
</evidence>
<keyword evidence="3" id="KW-1185">Reference proteome</keyword>
<dbReference type="EMBL" id="BMRB01000002">
    <property type="protein sequence ID" value="GGS36717.1"/>
    <property type="molecule type" value="Genomic_DNA"/>
</dbReference>
<reference evidence="2" key="1">
    <citation type="journal article" date="2014" name="Int. J. Syst. Evol. Microbiol.">
        <title>Complete genome sequence of Corynebacterium casei LMG S-19264T (=DSM 44701T), isolated from a smear-ripened cheese.</title>
        <authorList>
            <consortium name="US DOE Joint Genome Institute (JGI-PGF)"/>
            <person name="Walter F."/>
            <person name="Albersmeier A."/>
            <person name="Kalinowski J."/>
            <person name="Ruckert C."/>
        </authorList>
    </citation>
    <scope>NUCLEOTIDE SEQUENCE</scope>
    <source>
        <strain evidence="2">JCM 3276</strain>
    </source>
</reference>
<feature type="transmembrane region" description="Helical" evidence="1">
    <location>
        <begin position="98"/>
        <end position="114"/>
    </location>
</feature>
<name>A0A918GI40_9PSEU</name>
<keyword evidence="1" id="KW-1133">Transmembrane helix</keyword>
<organism evidence="2 3">
    <name type="scientific">Actinokineospora fastidiosa</name>
    <dbReference type="NCBI Taxonomy" id="1816"/>
    <lineage>
        <taxon>Bacteria</taxon>
        <taxon>Bacillati</taxon>
        <taxon>Actinomycetota</taxon>
        <taxon>Actinomycetes</taxon>
        <taxon>Pseudonocardiales</taxon>
        <taxon>Pseudonocardiaceae</taxon>
        <taxon>Actinokineospora</taxon>
    </lineage>
</organism>
<feature type="transmembrane region" description="Helical" evidence="1">
    <location>
        <begin position="23"/>
        <end position="45"/>
    </location>
</feature>
<dbReference type="Proteomes" id="UP000660680">
    <property type="component" value="Unassembled WGS sequence"/>
</dbReference>
<sequence>MVAHVEQVDERVVAGVEVRFGRVGWWVLGVTVALSLLSMGVPALIDHPLTRDRGEIQNYLDVFMEGNLPTWWSVALLTTGALVHAVVGALARASGVRGAWAWFVSAAVLGALALDDHTQLHERLDRIGNQITTFERFPHYWVLPGLVLGAVVAGGLLLLAVRLQGVARWCMVGGCALLLGSALGIETLQGVLIALDESGPLYVLTYHAEELGENLGVLLMLAAAVRSTVVTRQGSAFQLAYLP</sequence>
<comment type="caution">
    <text evidence="2">The sequence shown here is derived from an EMBL/GenBank/DDBJ whole genome shotgun (WGS) entry which is preliminary data.</text>
</comment>
<feature type="transmembrane region" description="Helical" evidence="1">
    <location>
        <begin position="172"/>
        <end position="195"/>
    </location>
</feature>
<keyword evidence="1" id="KW-0472">Membrane</keyword>
<dbReference type="RefSeq" id="WP_189211383.1">
    <property type="nucleotide sequence ID" value="NZ_BMRB01000002.1"/>
</dbReference>
<proteinExistence type="predicted"/>
<evidence type="ECO:0000256" key="1">
    <source>
        <dbReference type="SAM" id="Phobius"/>
    </source>
</evidence>
<keyword evidence="1" id="KW-0812">Transmembrane</keyword>
<feature type="transmembrane region" description="Helical" evidence="1">
    <location>
        <begin position="140"/>
        <end position="160"/>
    </location>
</feature>
<evidence type="ECO:0000313" key="3">
    <source>
        <dbReference type="Proteomes" id="UP000660680"/>
    </source>
</evidence>
<feature type="transmembrane region" description="Helical" evidence="1">
    <location>
        <begin position="70"/>
        <end position="91"/>
    </location>
</feature>